<name>A0A4W3GEJ0_CALMI</name>
<sequence>TPSPHHPSPRQAHTLTCSLSHTHSLTHSFSLTHSHTLTHILSLSHTHSRSVSHTYSHTLSLTHSLCLDSFPGEDIEITFSYWDGSGHRKTVKMKKGNTIQQFLQKGLEILRKDFSELRYTFESIRIYSAETG</sequence>
<dbReference type="AlphaFoldDB" id="A0A4W3GEJ0"/>
<reference evidence="3" key="1">
    <citation type="journal article" date="2006" name="Science">
        <title>Ancient noncoding elements conserved in the human genome.</title>
        <authorList>
            <person name="Venkatesh B."/>
            <person name="Kirkness E.F."/>
            <person name="Loh Y.H."/>
            <person name="Halpern A.L."/>
            <person name="Lee A.P."/>
            <person name="Johnson J."/>
            <person name="Dandona N."/>
            <person name="Viswanathan L.D."/>
            <person name="Tay A."/>
            <person name="Venter J.C."/>
            <person name="Strausberg R.L."/>
            <person name="Brenner S."/>
        </authorList>
    </citation>
    <scope>NUCLEOTIDE SEQUENCE [LARGE SCALE GENOMIC DNA]</scope>
</reference>
<reference evidence="3" key="3">
    <citation type="journal article" date="2014" name="Nature">
        <title>Elephant shark genome provides unique insights into gnathostome evolution.</title>
        <authorList>
            <consortium name="International Elephant Shark Genome Sequencing Consortium"/>
            <person name="Venkatesh B."/>
            <person name="Lee A.P."/>
            <person name="Ravi V."/>
            <person name="Maurya A.K."/>
            <person name="Lian M.M."/>
            <person name="Swann J.B."/>
            <person name="Ohta Y."/>
            <person name="Flajnik M.F."/>
            <person name="Sutoh Y."/>
            <person name="Kasahara M."/>
            <person name="Hoon S."/>
            <person name="Gangu V."/>
            <person name="Roy S.W."/>
            <person name="Irimia M."/>
            <person name="Korzh V."/>
            <person name="Kondrychyn I."/>
            <person name="Lim Z.W."/>
            <person name="Tay B.H."/>
            <person name="Tohari S."/>
            <person name="Kong K.W."/>
            <person name="Ho S."/>
            <person name="Lorente-Galdos B."/>
            <person name="Quilez J."/>
            <person name="Marques-Bonet T."/>
            <person name="Raney B.J."/>
            <person name="Ingham P.W."/>
            <person name="Tay A."/>
            <person name="Hillier L.W."/>
            <person name="Minx P."/>
            <person name="Boehm T."/>
            <person name="Wilson R.K."/>
            <person name="Brenner S."/>
            <person name="Warren W.C."/>
        </authorList>
    </citation>
    <scope>NUCLEOTIDE SEQUENCE [LARGE SCALE GENOMIC DNA]</scope>
</reference>
<dbReference type="InterPro" id="IPR048337">
    <property type="entry name" value="FAM50A/XAP5_C"/>
</dbReference>
<evidence type="ECO:0000313" key="3">
    <source>
        <dbReference type="Proteomes" id="UP000314986"/>
    </source>
</evidence>
<dbReference type="PANTHER" id="PTHR12722:SF0">
    <property type="entry name" value="PROTEIN FAM50A"/>
    <property type="match status" value="1"/>
</dbReference>
<reference evidence="3" key="2">
    <citation type="journal article" date="2007" name="PLoS Biol.">
        <title>Survey sequencing and comparative analysis of the elephant shark (Callorhinchus milii) genome.</title>
        <authorList>
            <person name="Venkatesh B."/>
            <person name="Kirkness E.F."/>
            <person name="Loh Y.H."/>
            <person name="Halpern A.L."/>
            <person name="Lee A.P."/>
            <person name="Johnson J."/>
            <person name="Dandona N."/>
            <person name="Viswanathan L.D."/>
            <person name="Tay A."/>
            <person name="Venter J.C."/>
            <person name="Strausberg R.L."/>
            <person name="Brenner S."/>
        </authorList>
    </citation>
    <scope>NUCLEOTIDE SEQUENCE [LARGE SCALE GENOMIC DNA]</scope>
</reference>
<proteinExistence type="predicted"/>
<reference evidence="2" key="4">
    <citation type="submission" date="2025-08" db="UniProtKB">
        <authorList>
            <consortium name="Ensembl"/>
        </authorList>
    </citation>
    <scope>IDENTIFICATION</scope>
</reference>
<organism evidence="2 3">
    <name type="scientific">Callorhinchus milii</name>
    <name type="common">Ghost shark</name>
    <dbReference type="NCBI Taxonomy" id="7868"/>
    <lineage>
        <taxon>Eukaryota</taxon>
        <taxon>Metazoa</taxon>
        <taxon>Chordata</taxon>
        <taxon>Craniata</taxon>
        <taxon>Vertebrata</taxon>
        <taxon>Chondrichthyes</taxon>
        <taxon>Holocephali</taxon>
        <taxon>Chimaeriformes</taxon>
        <taxon>Callorhinchidae</taxon>
        <taxon>Callorhinchus</taxon>
    </lineage>
</organism>
<dbReference type="GeneTree" id="ENSGT00390000004735"/>
<dbReference type="PANTHER" id="PTHR12722">
    <property type="entry name" value="XAP-5 PROTEIN-RELATED"/>
    <property type="match status" value="1"/>
</dbReference>
<dbReference type="GO" id="GO:0005634">
    <property type="term" value="C:nucleus"/>
    <property type="evidence" value="ECO:0007669"/>
    <property type="project" value="InterPro"/>
</dbReference>
<dbReference type="GO" id="GO:0006325">
    <property type="term" value="P:chromatin organization"/>
    <property type="evidence" value="ECO:0007669"/>
    <property type="project" value="TreeGrafter"/>
</dbReference>
<accession>A0A4W3GEJ0</accession>
<reference evidence="2" key="5">
    <citation type="submission" date="2025-09" db="UniProtKB">
        <authorList>
            <consortium name="Ensembl"/>
        </authorList>
    </citation>
    <scope>IDENTIFICATION</scope>
</reference>
<evidence type="ECO:0000259" key="1">
    <source>
        <dbReference type="Pfam" id="PF04921"/>
    </source>
</evidence>
<dbReference type="Pfam" id="PF04921">
    <property type="entry name" value="XAP5"/>
    <property type="match status" value="1"/>
</dbReference>
<dbReference type="InParanoid" id="A0A4W3GEJ0"/>
<evidence type="ECO:0000313" key="2">
    <source>
        <dbReference type="Ensembl" id="ENSCMIP00000001741.1"/>
    </source>
</evidence>
<dbReference type="InterPro" id="IPR007005">
    <property type="entry name" value="XAP5"/>
</dbReference>
<dbReference type="STRING" id="7868.ENSCMIP00000001741"/>
<feature type="domain" description="FAM50A/XAP5 C-terminal" evidence="1">
    <location>
        <begin position="73"/>
        <end position="117"/>
    </location>
</feature>
<protein>
    <recommendedName>
        <fullName evidence="1">FAM50A/XAP5 C-terminal domain-containing protein</fullName>
    </recommendedName>
</protein>
<dbReference type="Ensembl" id="ENSCMIT00000001812.1">
    <property type="protein sequence ID" value="ENSCMIP00000001741.1"/>
    <property type="gene ID" value="ENSCMIG00000001090.1"/>
</dbReference>
<dbReference type="Proteomes" id="UP000314986">
    <property type="component" value="Unassembled WGS sequence"/>
</dbReference>
<keyword evidence="3" id="KW-1185">Reference proteome</keyword>